<reference evidence="3" key="1">
    <citation type="submission" date="2017-01" db="EMBL/GenBank/DDBJ databases">
        <title>Comparative genomics of anhydrobiosis in the tardigrade Hypsibius dujardini.</title>
        <authorList>
            <person name="Yoshida Y."/>
            <person name="Koutsovoulos G."/>
            <person name="Laetsch D."/>
            <person name="Stevens L."/>
            <person name="Kumar S."/>
            <person name="Horikawa D."/>
            <person name="Ishino K."/>
            <person name="Komine S."/>
            <person name="Tomita M."/>
            <person name="Blaxter M."/>
            <person name="Arakawa K."/>
        </authorList>
    </citation>
    <scope>NUCLEOTIDE SEQUENCE [LARGE SCALE GENOMIC DNA]</scope>
    <source>
        <strain evidence="3">Z151</strain>
    </source>
</reference>
<dbReference type="EMBL" id="MTYJ01000088">
    <property type="protein sequence ID" value="OQV15455.1"/>
    <property type="molecule type" value="Genomic_DNA"/>
</dbReference>
<gene>
    <name evidence="2" type="ORF">BV898_10330</name>
</gene>
<dbReference type="Proteomes" id="UP000192578">
    <property type="component" value="Unassembled WGS sequence"/>
</dbReference>
<protein>
    <submittedName>
        <fullName evidence="2">Uncharacterized protein</fullName>
    </submittedName>
</protein>
<organism evidence="2 3">
    <name type="scientific">Hypsibius exemplaris</name>
    <name type="common">Freshwater tardigrade</name>
    <dbReference type="NCBI Taxonomy" id="2072580"/>
    <lineage>
        <taxon>Eukaryota</taxon>
        <taxon>Metazoa</taxon>
        <taxon>Ecdysozoa</taxon>
        <taxon>Tardigrada</taxon>
        <taxon>Eutardigrada</taxon>
        <taxon>Parachela</taxon>
        <taxon>Hypsibioidea</taxon>
        <taxon>Hypsibiidae</taxon>
        <taxon>Hypsibius</taxon>
    </lineage>
</organism>
<dbReference type="AlphaFoldDB" id="A0A1W0WJR7"/>
<proteinExistence type="predicted"/>
<feature type="region of interest" description="Disordered" evidence="1">
    <location>
        <begin position="33"/>
        <end position="62"/>
    </location>
</feature>
<comment type="caution">
    <text evidence="2">The sequence shown here is derived from an EMBL/GenBank/DDBJ whole genome shotgun (WGS) entry which is preliminary data.</text>
</comment>
<evidence type="ECO:0000256" key="1">
    <source>
        <dbReference type="SAM" id="MobiDB-lite"/>
    </source>
</evidence>
<evidence type="ECO:0000313" key="3">
    <source>
        <dbReference type="Proteomes" id="UP000192578"/>
    </source>
</evidence>
<accession>A0A1W0WJR7</accession>
<name>A0A1W0WJR7_HYPEX</name>
<sequence>MDDFELVYDNGLPCDVSVTCEELMVLDDRLMDVDEPDNSAPESSSHEVFEPNSDHGNLKRGSGWKNAPSLEYKMQAVAYWKSGKKSDYLLQTFRTDSY</sequence>
<feature type="compositionally biased region" description="Basic and acidic residues" evidence="1">
    <location>
        <begin position="44"/>
        <end position="57"/>
    </location>
</feature>
<evidence type="ECO:0000313" key="2">
    <source>
        <dbReference type="EMBL" id="OQV15455.1"/>
    </source>
</evidence>
<keyword evidence="3" id="KW-1185">Reference proteome</keyword>